<keyword evidence="1" id="KW-0175">Coiled coil</keyword>
<dbReference type="Pfam" id="PF03999">
    <property type="entry name" value="MAP65_ASE1"/>
    <property type="match status" value="1"/>
</dbReference>
<reference evidence="4" key="1">
    <citation type="submission" date="2019-08" db="EMBL/GenBank/DDBJ databases">
        <title>The genome of the North American firefly Photinus pyralis.</title>
        <authorList>
            <consortium name="Photinus pyralis genome working group"/>
            <person name="Fallon T.R."/>
            <person name="Sander Lower S.E."/>
            <person name="Weng J.-K."/>
        </authorList>
    </citation>
    <scope>NUCLEOTIDE SEQUENCE</scope>
    <source>
        <strain evidence="4">TRF0915ILg1</strain>
        <tissue evidence="4">Whole body</tissue>
    </source>
</reference>
<evidence type="ECO:0000256" key="2">
    <source>
        <dbReference type="SAM" id="MobiDB-lite"/>
    </source>
</evidence>
<dbReference type="GO" id="GO:0051256">
    <property type="term" value="P:mitotic spindle midzone assembly"/>
    <property type="evidence" value="ECO:0007669"/>
    <property type="project" value="TreeGrafter"/>
</dbReference>
<evidence type="ECO:0008006" key="6">
    <source>
        <dbReference type="Google" id="ProtNLM"/>
    </source>
</evidence>
<dbReference type="Proteomes" id="UP000801492">
    <property type="component" value="Unassembled WGS sequence"/>
</dbReference>
<evidence type="ECO:0000313" key="4">
    <source>
        <dbReference type="EMBL" id="KAF2903144.1"/>
    </source>
</evidence>
<evidence type="ECO:0000256" key="3">
    <source>
        <dbReference type="SAM" id="Phobius"/>
    </source>
</evidence>
<evidence type="ECO:0000313" key="5">
    <source>
        <dbReference type="Proteomes" id="UP000801492"/>
    </source>
</evidence>
<feature type="coiled-coil region" evidence="1">
    <location>
        <begin position="111"/>
        <end position="141"/>
    </location>
</feature>
<accession>A0A8K0DCB3</accession>
<comment type="caution">
    <text evidence="4">The sequence shown here is derived from an EMBL/GenBank/DDBJ whole genome shotgun (WGS) entry which is preliminary data.</text>
</comment>
<feature type="coiled-coil region" evidence="1">
    <location>
        <begin position="395"/>
        <end position="422"/>
    </location>
</feature>
<proteinExistence type="predicted"/>
<sequence>MSGQCNASNDNDWNQEFLDSMLDITKTSVLKWCELLNQLGMETQARQHWATIFTGVVQETYKEIIQEVANHQNALLDEIENLLKQSAALCKELHLKMPDYGSQQLTLCEERRILKERIQEYEKLLEKKRKEIEKCNSQEIQLCQALGRPTKALTMSPLPDSDVIDEFKNYLESLEFEKYERIAHFSSIKSSILELVKELNYKPSIEFEKMVISCDELNFVVSDSAMTRLNNFYDSLKTQLTDVREEITLLREKIRYLWEKLDEDPKYSNEFIQKHTGNTLDTLEALKKELERCETLRRSNIEVFVKDSRKKLVELWDKCQFTDTQRDFEFFHGDLYTEDLLTLHDIEIQKLERYYSENEKLFTLLEERKNLWEKMATLEKRATQPDRYKNRGGQLLKEEKERNTLSKRIPQIEEQLSQLSQAYETRNGKPFLSWGETIDTIIFHDHARHEEVFLFIYLNCVVYFICFVFRKKKIKLSARKLQREKTITPGKSMMGLTSCVSTQNLLQLASNTGTKRKIATPLLSAKRTRHLAEKNENVPRTAPPKLTINGRSLGPSRYSHERNKRLQRCRKIIRKSMQKKLSKENVSACSTEYDVFEKDIKDKENCRSTIFMDDSENGPLAVPLPVTPRRPLKGTPSASKSRAQSPHNAANKLTTAPSLKLLF</sequence>
<dbReference type="Gene3D" id="1.20.58.1520">
    <property type="match status" value="1"/>
</dbReference>
<feature type="transmembrane region" description="Helical" evidence="3">
    <location>
        <begin position="452"/>
        <end position="470"/>
    </location>
</feature>
<keyword evidence="3" id="KW-0812">Transmembrane</keyword>
<dbReference type="GO" id="GO:0008017">
    <property type="term" value="F:microtubule binding"/>
    <property type="evidence" value="ECO:0007669"/>
    <property type="project" value="InterPro"/>
</dbReference>
<protein>
    <recommendedName>
        <fullName evidence="6">Protein regulator of cytokinesis 1</fullName>
    </recommendedName>
</protein>
<name>A0A8K0DCB3_IGNLU</name>
<dbReference type="InterPro" id="IPR007145">
    <property type="entry name" value="MAP65_Ase1_PRC1"/>
</dbReference>
<organism evidence="4 5">
    <name type="scientific">Ignelater luminosus</name>
    <name type="common">Cucubano</name>
    <name type="synonym">Pyrophorus luminosus</name>
    <dbReference type="NCBI Taxonomy" id="2038154"/>
    <lineage>
        <taxon>Eukaryota</taxon>
        <taxon>Metazoa</taxon>
        <taxon>Ecdysozoa</taxon>
        <taxon>Arthropoda</taxon>
        <taxon>Hexapoda</taxon>
        <taxon>Insecta</taxon>
        <taxon>Pterygota</taxon>
        <taxon>Neoptera</taxon>
        <taxon>Endopterygota</taxon>
        <taxon>Coleoptera</taxon>
        <taxon>Polyphaga</taxon>
        <taxon>Elateriformia</taxon>
        <taxon>Elateroidea</taxon>
        <taxon>Elateridae</taxon>
        <taxon>Agrypninae</taxon>
        <taxon>Pyrophorini</taxon>
        <taxon>Ignelater</taxon>
    </lineage>
</organism>
<dbReference type="AlphaFoldDB" id="A0A8K0DCB3"/>
<dbReference type="EMBL" id="VTPC01001098">
    <property type="protein sequence ID" value="KAF2903144.1"/>
    <property type="molecule type" value="Genomic_DNA"/>
</dbReference>
<keyword evidence="3" id="KW-0472">Membrane</keyword>
<feature type="region of interest" description="Disordered" evidence="2">
    <location>
        <begin position="618"/>
        <end position="657"/>
    </location>
</feature>
<keyword evidence="3" id="KW-1133">Transmembrane helix</keyword>
<feature type="region of interest" description="Disordered" evidence="2">
    <location>
        <begin position="536"/>
        <end position="564"/>
    </location>
</feature>
<dbReference type="OrthoDB" id="642895at2759"/>
<evidence type="ECO:0000256" key="1">
    <source>
        <dbReference type="SAM" id="Coils"/>
    </source>
</evidence>
<feature type="compositionally biased region" description="Polar residues" evidence="2">
    <location>
        <begin position="636"/>
        <end position="657"/>
    </location>
</feature>
<dbReference type="PANTHER" id="PTHR19321:SF41">
    <property type="entry name" value="FASCETTO-RELATED"/>
    <property type="match status" value="1"/>
</dbReference>
<gene>
    <name evidence="4" type="ORF">ILUMI_03046</name>
</gene>
<dbReference type="GO" id="GO:1990023">
    <property type="term" value="C:mitotic spindle midzone"/>
    <property type="evidence" value="ECO:0007669"/>
    <property type="project" value="TreeGrafter"/>
</dbReference>
<dbReference type="GO" id="GO:0005737">
    <property type="term" value="C:cytoplasm"/>
    <property type="evidence" value="ECO:0007669"/>
    <property type="project" value="TreeGrafter"/>
</dbReference>
<dbReference type="PANTHER" id="PTHR19321">
    <property type="entry name" value="PROTEIN REGULATOR OF CYTOKINESIS 1 PRC1-RELATED"/>
    <property type="match status" value="1"/>
</dbReference>
<keyword evidence="5" id="KW-1185">Reference proteome</keyword>